<dbReference type="InterPro" id="IPR029052">
    <property type="entry name" value="Metallo-depent_PP-like"/>
</dbReference>
<reference evidence="3" key="1">
    <citation type="submission" date="2016-10" db="EMBL/GenBank/DDBJ databases">
        <authorList>
            <person name="Varghese N."/>
            <person name="Submissions S."/>
        </authorList>
    </citation>
    <scope>NUCLEOTIDE SEQUENCE [LARGE SCALE GENOMIC DNA]</scope>
    <source>
        <strain evidence="3">CGMCC 4.6856</strain>
    </source>
</reference>
<dbReference type="Gene3D" id="3.60.21.10">
    <property type="match status" value="1"/>
</dbReference>
<gene>
    <name evidence="2" type="ORF">SAMN05421756_110159</name>
</gene>
<accession>A0A1H9MKA2</accession>
<name>A0A1H9MKA2_9ACTN</name>
<evidence type="ECO:0000259" key="1">
    <source>
        <dbReference type="Pfam" id="PF02872"/>
    </source>
</evidence>
<dbReference type="Proteomes" id="UP000198504">
    <property type="component" value="Unassembled WGS sequence"/>
</dbReference>
<protein>
    <submittedName>
        <fullName evidence="2">5'-nucleotidase</fullName>
    </submittedName>
</protein>
<proteinExistence type="predicted"/>
<dbReference type="GO" id="GO:0030288">
    <property type="term" value="C:outer membrane-bounded periplasmic space"/>
    <property type="evidence" value="ECO:0007669"/>
    <property type="project" value="TreeGrafter"/>
</dbReference>
<sequence length="1287" mass="135136">MPVPSPHRWSSPWRRRLSRSSASAVAVGALAGGLLVAVPSTASAATPLPIAMIQGTGRFSAYVGKDVTTTPSVVTAAYPTGGLSGFVIQTPGTGGKDRSLKKASDAVFVYTGKAGVDVKVGDLVTVSGTVAEFPSSDDPEADSLTEIAGKVTVTRSDASYKKVKPVSGVSWASTYDRRENLESMLFSSTEKWTVNDTYNLGTYGELGLATGGRLVQPTDKARLGSKAERKQAERNAERRVVLDDGLTTKFDSTANRGTPPYITRSKDVRVGDTAKLTEPVVVDFRNDAWTFTPTRPTAAGDEVAKLSRKSVEKVPSVKGDVSVASFNVLNYFTTLGTASKTCKSNPVSSDGTPNTVASGCDQRGAWDAADLGRQQDKIVDAINSLDASVTGLMEIENSAKLGEPADEATKTLVAALNKAAGRAKWAYVPSSDQLQPVADQDVITNALIFQPAKVTWGGKAYADGKDATEAGPFGNARTPIAAKFTPMGGGAPMLVVVNHFKSKGSAPDDPADPNADLGQGAWNAARVAQAKALLAWLPGVQTDARTDAVAMLGDFNSYTHEDPLETLYAAGWTNAAKQKDYSYNFDGLSGSLDHVLLNPAADERMTGSGVWNINSIEPVLREYSRYKSTAVDYFTDGNPYRASDHDPVKVGLKKGKAGETTLTMLNFNDFHGRIQPRGSRDTGTTQFFGTVEQQRAVGGEGNTVLLSAGDSIGASLFASSVQQDQPTIDVLNAADVDASAVGNHEFDRGFADLDGRVRDAADWTYLGANVYKKGTTTPALPTYAIVDRGGLKVGVVGAVTQETSTLVSPAGIKDVEFGDPVTAVNRVAKQLTDGKKSNGEADVVVAEYHEGAPKTQLDPTTGAQVVSLDDQLKASPVFAHLVNDTSSKVAAIFTAHTHQAYAYSAPVPGVAGATRPVTQSGSYAAFLTRVTLTVDTKTKKVLAHTEQNLAPTKVSDDDLVAAYPRVRRIAGIVDAALDRADELGSVKIGETTHELTRAFSGGGEDRGQESTLGDLVAEMYRSSTSSPERGSAQIGVQNPGGIRTDLDEGAITFGEAASVLPFANSLFTVDLTGAQFKTLLEQQWQTTTDGSAPSRDYLQLGLSKNVTYTYDASLAQGSRITSITVDGKPIDPTVTYRVATNSFLAAGGDNFRVFSEGANSKDTGLSDLDSWTDYIKAETPVSPSFAKQAVQVKGLPTVLGTGTDASVDVSSLDFRSRPTEGGDFAGADENPTSITASLNGAEIGSSPVEDGSSTITLVVPRDATPGAGTLVLTTDTGTKVTIPVTVG</sequence>
<dbReference type="SUPFAM" id="SSF55816">
    <property type="entry name" value="5'-nucleotidase (syn. UDP-sugar hydrolase), C-terminal domain"/>
    <property type="match status" value="1"/>
</dbReference>
<dbReference type="InterPro" id="IPR036907">
    <property type="entry name" value="5'-Nucleotdase_C_sf"/>
</dbReference>
<dbReference type="InterPro" id="IPR036691">
    <property type="entry name" value="Endo/exonu/phosph_ase_sf"/>
</dbReference>
<dbReference type="InterPro" id="IPR008334">
    <property type="entry name" value="5'-Nucleotdase_C"/>
</dbReference>
<dbReference type="InterPro" id="IPR047971">
    <property type="entry name" value="ExeM-like"/>
</dbReference>
<organism evidence="2 3">
    <name type="scientific">Microlunatus flavus</name>
    <dbReference type="NCBI Taxonomy" id="1036181"/>
    <lineage>
        <taxon>Bacteria</taxon>
        <taxon>Bacillati</taxon>
        <taxon>Actinomycetota</taxon>
        <taxon>Actinomycetes</taxon>
        <taxon>Propionibacteriales</taxon>
        <taxon>Propionibacteriaceae</taxon>
        <taxon>Microlunatus</taxon>
    </lineage>
</organism>
<dbReference type="OrthoDB" id="1016457at2"/>
<dbReference type="PANTHER" id="PTHR11575:SF24">
    <property type="entry name" value="5'-NUCLEOTIDASE"/>
    <property type="match status" value="1"/>
</dbReference>
<dbReference type="NCBIfam" id="NF033681">
    <property type="entry name" value="ExeM_NucH_DNase"/>
    <property type="match status" value="1"/>
</dbReference>
<dbReference type="PROSITE" id="PS51318">
    <property type="entry name" value="TAT"/>
    <property type="match status" value="1"/>
</dbReference>
<evidence type="ECO:0000313" key="3">
    <source>
        <dbReference type="Proteomes" id="UP000198504"/>
    </source>
</evidence>
<dbReference type="SUPFAM" id="SSF56219">
    <property type="entry name" value="DNase I-like"/>
    <property type="match status" value="1"/>
</dbReference>
<dbReference type="CDD" id="cd10283">
    <property type="entry name" value="MnuA_DNase1-like"/>
    <property type="match status" value="1"/>
</dbReference>
<dbReference type="InterPro" id="IPR006179">
    <property type="entry name" value="5_nucleotidase/apyrase"/>
</dbReference>
<feature type="domain" description="5'-Nucleotidase C-terminal" evidence="1">
    <location>
        <begin position="988"/>
        <end position="1156"/>
    </location>
</feature>
<evidence type="ECO:0000313" key="2">
    <source>
        <dbReference type="EMBL" id="SER23593.1"/>
    </source>
</evidence>
<dbReference type="PRINTS" id="PR01607">
    <property type="entry name" value="APYRASEFAMLY"/>
</dbReference>
<dbReference type="GO" id="GO:0009166">
    <property type="term" value="P:nucleotide catabolic process"/>
    <property type="evidence" value="ECO:0007669"/>
    <property type="project" value="InterPro"/>
</dbReference>
<dbReference type="STRING" id="1036181.SAMN05421756_110159"/>
<dbReference type="Pfam" id="PF02872">
    <property type="entry name" value="5_nucleotid_C"/>
    <property type="match status" value="1"/>
</dbReference>
<dbReference type="EMBL" id="FOFA01000010">
    <property type="protein sequence ID" value="SER23593.1"/>
    <property type="molecule type" value="Genomic_DNA"/>
</dbReference>
<dbReference type="InterPro" id="IPR006311">
    <property type="entry name" value="TAT_signal"/>
</dbReference>
<dbReference type="RefSeq" id="WP_091185620.1">
    <property type="nucleotide sequence ID" value="NZ_FOFA01000010.1"/>
</dbReference>
<dbReference type="GO" id="GO:0008253">
    <property type="term" value="F:5'-nucleotidase activity"/>
    <property type="evidence" value="ECO:0007669"/>
    <property type="project" value="TreeGrafter"/>
</dbReference>
<dbReference type="Gene3D" id="3.90.780.10">
    <property type="entry name" value="5'-Nucleotidase, C-terminal domain"/>
    <property type="match status" value="1"/>
</dbReference>
<keyword evidence="3" id="KW-1185">Reference proteome</keyword>
<dbReference type="Gene3D" id="3.60.10.10">
    <property type="entry name" value="Endonuclease/exonuclease/phosphatase"/>
    <property type="match status" value="1"/>
</dbReference>
<dbReference type="CDD" id="cd04486">
    <property type="entry name" value="YhcR_OBF_like"/>
    <property type="match status" value="1"/>
</dbReference>
<dbReference type="PANTHER" id="PTHR11575">
    <property type="entry name" value="5'-NUCLEOTIDASE-RELATED"/>
    <property type="match status" value="1"/>
</dbReference>
<dbReference type="GO" id="GO:0008768">
    <property type="term" value="F:UDP-sugar diphosphatase activity"/>
    <property type="evidence" value="ECO:0007669"/>
    <property type="project" value="TreeGrafter"/>
</dbReference>
<dbReference type="SUPFAM" id="SSF56300">
    <property type="entry name" value="Metallo-dependent phosphatases"/>
    <property type="match status" value="1"/>
</dbReference>